<organism evidence="2">
    <name type="scientific">freshwater metagenome</name>
    <dbReference type="NCBI Taxonomy" id="449393"/>
    <lineage>
        <taxon>unclassified sequences</taxon>
        <taxon>metagenomes</taxon>
        <taxon>ecological metagenomes</taxon>
    </lineage>
</organism>
<accession>A0A6J7J7R2</accession>
<dbReference type="EMBL" id="CAFBNB010000229">
    <property type="protein sequence ID" value="CAB4938931.1"/>
    <property type="molecule type" value="Genomic_DNA"/>
</dbReference>
<dbReference type="InterPro" id="IPR036737">
    <property type="entry name" value="OmpA-like_sf"/>
</dbReference>
<proteinExistence type="predicted"/>
<evidence type="ECO:0000313" key="2">
    <source>
        <dbReference type="EMBL" id="CAB4938931.1"/>
    </source>
</evidence>
<dbReference type="AlphaFoldDB" id="A0A6J7J7R2"/>
<dbReference type="SUPFAM" id="SSF103088">
    <property type="entry name" value="OmpA-like"/>
    <property type="match status" value="1"/>
</dbReference>
<reference evidence="2" key="1">
    <citation type="submission" date="2020-05" db="EMBL/GenBank/DDBJ databases">
        <authorList>
            <person name="Chiriac C."/>
            <person name="Salcher M."/>
            <person name="Ghai R."/>
            <person name="Kavagutti S V."/>
        </authorList>
    </citation>
    <scope>NUCLEOTIDE SEQUENCE</scope>
</reference>
<dbReference type="InterPro" id="IPR006665">
    <property type="entry name" value="OmpA-like"/>
</dbReference>
<dbReference type="PROSITE" id="PS51123">
    <property type="entry name" value="OMPA_2"/>
    <property type="match status" value="1"/>
</dbReference>
<name>A0A6J7J7R2_9ZZZZ</name>
<evidence type="ECO:0000259" key="1">
    <source>
        <dbReference type="PROSITE" id="PS51123"/>
    </source>
</evidence>
<dbReference type="Gene3D" id="3.30.1330.60">
    <property type="entry name" value="OmpA-like domain"/>
    <property type="match status" value="1"/>
</dbReference>
<dbReference type="Pfam" id="PF00691">
    <property type="entry name" value="OmpA"/>
    <property type="match status" value="1"/>
</dbReference>
<protein>
    <submittedName>
        <fullName evidence="2">Unannotated protein</fullName>
    </submittedName>
</protein>
<sequence>MKLVGRGDSGDPLGLTEQQALILQSRQSTRAGELGRAAIQPVAQASGSGFKADTPVRFYLLPNIPMGELTTNASGAFSGTIPVPANLSPGTYTLQMNALAPSGVVRSLSIGVIVEKAVTQTSTVRANVRFAPLSSALDDTAKAQLRRVAAKAKSGSGVVKSVIVGYVQPTASTSNDQRLSIARAQSVAAYLKSLGVKGVSGVRGGGKATTLGDKGRSVDVAITYRR</sequence>
<gene>
    <name evidence="2" type="ORF">UFOPK3720_01163</name>
</gene>
<feature type="domain" description="OmpA-like" evidence="1">
    <location>
        <begin position="117"/>
        <end position="226"/>
    </location>
</feature>